<evidence type="ECO:0000313" key="1">
    <source>
        <dbReference type="EMBL" id="ABX09299.1"/>
    </source>
</evidence>
<name>A9BBT7_PROM4</name>
<keyword evidence="2" id="KW-1185">Reference proteome</keyword>
<accession>A9BBT7</accession>
<dbReference type="Proteomes" id="UP000000788">
    <property type="component" value="Chromosome"/>
</dbReference>
<dbReference type="Gene3D" id="1.10.3460.10">
    <property type="entry name" value="Chlorophyll a/b binding protein domain"/>
    <property type="match status" value="1"/>
</dbReference>
<reference evidence="1 2" key="1">
    <citation type="journal article" date="2007" name="PLoS Genet.">
        <title>Patterns and implications of gene gain and loss in the evolution of Prochlorococcus.</title>
        <authorList>
            <person name="Kettler G.C."/>
            <person name="Martiny A.C."/>
            <person name="Huang K."/>
            <person name="Zucker J."/>
            <person name="Coleman M.L."/>
            <person name="Rodrigue S."/>
            <person name="Chen F."/>
            <person name="Lapidus A."/>
            <person name="Ferriera S."/>
            <person name="Johnson J."/>
            <person name="Steglich C."/>
            <person name="Church G.M."/>
            <person name="Richardson P."/>
            <person name="Chisholm S.W."/>
        </authorList>
    </citation>
    <scope>NUCLEOTIDE SEQUENCE [LARGE SCALE GENOMIC DNA]</scope>
    <source>
        <strain evidence="2">MIT 9211</strain>
    </source>
</reference>
<dbReference type="HOGENOM" id="CLU_186889_0_0_3"/>
<dbReference type="eggNOG" id="ENOG5032EIP">
    <property type="taxonomic scope" value="Bacteria"/>
</dbReference>
<dbReference type="AlphaFoldDB" id="A9BBT7"/>
<protein>
    <submittedName>
        <fullName evidence="1">Possible high light inducible protein</fullName>
    </submittedName>
</protein>
<organism evidence="1 2">
    <name type="scientific">Prochlorococcus marinus (strain MIT 9211)</name>
    <dbReference type="NCBI Taxonomy" id="93059"/>
    <lineage>
        <taxon>Bacteria</taxon>
        <taxon>Bacillati</taxon>
        <taxon>Cyanobacteriota</taxon>
        <taxon>Cyanophyceae</taxon>
        <taxon>Synechococcales</taxon>
        <taxon>Prochlorococcaceae</taxon>
        <taxon>Prochlorococcus</taxon>
    </lineage>
</organism>
<proteinExistence type="predicted"/>
<gene>
    <name evidence="1" type="ordered locus">P9211_13681</name>
</gene>
<dbReference type="EMBL" id="CP000878">
    <property type="protein sequence ID" value="ABX09299.1"/>
    <property type="molecule type" value="Genomic_DNA"/>
</dbReference>
<evidence type="ECO:0000313" key="2">
    <source>
        <dbReference type="Proteomes" id="UP000000788"/>
    </source>
</evidence>
<sequence>MPDSPSDSENNFTKNKLSSLEQVSKASLTEAKWIDNSGEAVEKVFGFNQNAELVNGRAAMFGFLMLVITEIVFGGQATTHSIFGIG</sequence>
<dbReference type="SUPFAM" id="SSF103511">
    <property type="entry name" value="Chlorophyll a-b binding protein"/>
    <property type="match status" value="1"/>
</dbReference>
<dbReference type="KEGG" id="pmj:P9211_13681"/>
<dbReference type="OrthoDB" id="559434at2"/>
<dbReference type="RefSeq" id="WP_012195920.1">
    <property type="nucleotide sequence ID" value="NC_009976.1"/>
</dbReference>